<dbReference type="GO" id="GO:0016814">
    <property type="term" value="F:hydrolase activity, acting on carbon-nitrogen (but not peptide) bonds, in cyclic amidines"/>
    <property type="evidence" value="ECO:0007669"/>
    <property type="project" value="UniProtKB-ARBA"/>
</dbReference>
<gene>
    <name evidence="7" type="ORF">AKL17_3438</name>
</gene>
<dbReference type="InterPro" id="IPR032466">
    <property type="entry name" value="Metal_Hydrolase"/>
</dbReference>
<dbReference type="Pfam" id="PF00962">
    <property type="entry name" value="A_deaminase"/>
    <property type="match status" value="1"/>
</dbReference>
<evidence type="ECO:0000256" key="4">
    <source>
        <dbReference type="ARBA" id="ARBA00022801"/>
    </source>
</evidence>
<dbReference type="STRING" id="1335048.AKL17_3438"/>
<evidence type="ECO:0000256" key="5">
    <source>
        <dbReference type="ARBA" id="ARBA00022833"/>
    </source>
</evidence>
<dbReference type="PANTHER" id="PTHR43114">
    <property type="entry name" value="ADENINE DEAMINASE"/>
    <property type="match status" value="1"/>
</dbReference>
<dbReference type="CDD" id="cd01320">
    <property type="entry name" value="ADA"/>
    <property type="match status" value="1"/>
</dbReference>
<evidence type="ECO:0000256" key="1">
    <source>
        <dbReference type="ARBA" id="ARBA00001947"/>
    </source>
</evidence>
<dbReference type="InterPro" id="IPR001365">
    <property type="entry name" value="A_deaminase_dom"/>
</dbReference>
<comment type="cofactor">
    <cofactor evidence="1">
        <name>Zn(2+)</name>
        <dbReference type="ChEBI" id="CHEBI:29105"/>
    </cofactor>
</comment>
<dbReference type="NCBIfam" id="TIGR01430">
    <property type="entry name" value="aden_deam"/>
    <property type="match status" value="1"/>
</dbReference>
<dbReference type="Gene3D" id="3.20.20.140">
    <property type="entry name" value="Metal-dependent hydrolases"/>
    <property type="match status" value="1"/>
</dbReference>
<dbReference type="Proteomes" id="UP000076128">
    <property type="component" value="Chromosome"/>
</dbReference>
<sequence>MSVNDLPKVELHLHLEGAAPPSFIRGLAAEKKMDVSGIFDAKGSYVFKDFWQFLKVYEAATSVLQTPDDYRRLTLAVLEESAASGVIYTEIFISPDFCGGRDLPAWRDHLDAIRDAADQAERELGIVMRGIVTPIRHFGPDKAREAAICAAETAGEFIVGLGLGGDEKICKPKDFAWSFDCAREAGLRLTCHAGEWDGPQSVREAVRDLGVERIGHGVRAIEDMALVEELAERGIVLEVCPGSNLALGLYPGWRKHPIAELHRRGVKVTVSTDDPPFFHTTMAREYDRLAEAFDWDEGVFGDLARTAAEAAFCDATTKDNMLKRLEKKDA</sequence>
<dbReference type="EMBL" id="CP012661">
    <property type="protein sequence ID" value="AMY70663.1"/>
    <property type="molecule type" value="Genomic_DNA"/>
</dbReference>
<dbReference type="PANTHER" id="PTHR43114:SF6">
    <property type="entry name" value="ADENINE DEAMINASE"/>
    <property type="match status" value="1"/>
</dbReference>
<dbReference type="OrthoDB" id="105475at2"/>
<reference evidence="7 8" key="1">
    <citation type="submission" date="2015-09" db="EMBL/GenBank/DDBJ databases">
        <title>Complete genome sequence of Defluviimonas alba cai42t isolated from an oilfield in Xinjiang.</title>
        <authorList>
            <person name="Geng S."/>
            <person name="Pan X."/>
            <person name="Wu X."/>
        </authorList>
    </citation>
    <scope>NUCLEOTIDE SEQUENCE [LARGE SCALE GENOMIC DNA]</scope>
    <source>
        <strain evidence="8">cai42</strain>
    </source>
</reference>
<name>A0A161H1W5_9RHOB</name>
<dbReference type="GO" id="GO:0046872">
    <property type="term" value="F:metal ion binding"/>
    <property type="evidence" value="ECO:0007669"/>
    <property type="project" value="UniProtKB-KW"/>
</dbReference>
<dbReference type="SUPFAM" id="SSF51556">
    <property type="entry name" value="Metallo-dependent hydrolases"/>
    <property type="match status" value="1"/>
</dbReference>
<evidence type="ECO:0000259" key="6">
    <source>
        <dbReference type="Pfam" id="PF00962"/>
    </source>
</evidence>
<dbReference type="PATRIC" id="fig|1335048.3.peg.3562"/>
<dbReference type="InterPro" id="IPR006330">
    <property type="entry name" value="Ado/ade_deaminase"/>
</dbReference>
<dbReference type="RefSeq" id="WP_066815286.1">
    <property type="nucleotide sequence ID" value="NZ_CP012661.1"/>
</dbReference>
<dbReference type="KEGG" id="daa:AKL17_3438"/>
<evidence type="ECO:0000313" key="8">
    <source>
        <dbReference type="Proteomes" id="UP000076128"/>
    </source>
</evidence>
<comment type="similarity">
    <text evidence="2">Belongs to the metallo-dependent hydrolases superfamily. Adenosine and AMP deaminases family.</text>
</comment>
<dbReference type="AlphaFoldDB" id="A0A161H1W5"/>
<evidence type="ECO:0000256" key="2">
    <source>
        <dbReference type="ARBA" id="ARBA00006676"/>
    </source>
</evidence>
<keyword evidence="4" id="KW-0378">Hydrolase</keyword>
<evidence type="ECO:0000313" key="7">
    <source>
        <dbReference type="EMBL" id="AMY70663.1"/>
    </source>
</evidence>
<proteinExistence type="inferred from homology"/>
<evidence type="ECO:0000256" key="3">
    <source>
        <dbReference type="ARBA" id="ARBA00022723"/>
    </source>
</evidence>
<feature type="domain" description="Adenosine deaminase" evidence="6">
    <location>
        <begin position="7"/>
        <end position="327"/>
    </location>
</feature>
<protein>
    <submittedName>
        <fullName evidence="7">Adenosine deaminase</fullName>
    </submittedName>
</protein>
<keyword evidence="3" id="KW-0479">Metal-binding</keyword>
<organism evidence="7 8">
    <name type="scientific">Frigidibacter mobilis</name>
    <dbReference type="NCBI Taxonomy" id="1335048"/>
    <lineage>
        <taxon>Bacteria</taxon>
        <taxon>Pseudomonadati</taxon>
        <taxon>Pseudomonadota</taxon>
        <taxon>Alphaproteobacteria</taxon>
        <taxon>Rhodobacterales</taxon>
        <taxon>Paracoccaceae</taxon>
        <taxon>Frigidibacter</taxon>
    </lineage>
</organism>
<dbReference type="NCBIfam" id="NF006848">
    <property type="entry name" value="PRK09358.1-3"/>
    <property type="match status" value="1"/>
</dbReference>
<keyword evidence="5" id="KW-0862">Zinc</keyword>
<accession>A0A161H1W5</accession>
<dbReference type="GO" id="GO:0019239">
    <property type="term" value="F:deaminase activity"/>
    <property type="evidence" value="ECO:0007669"/>
    <property type="project" value="InterPro"/>
</dbReference>
<keyword evidence="8" id="KW-1185">Reference proteome</keyword>